<gene>
    <name evidence="2" type="ORF">PMEA_00004437</name>
</gene>
<protein>
    <submittedName>
        <fullName evidence="2">Uncharacterized protein</fullName>
    </submittedName>
</protein>
<keyword evidence="3" id="KW-1185">Reference proteome</keyword>
<evidence type="ECO:0000313" key="2">
    <source>
        <dbReference type="EMBL" id="CAH3165992.1"/>
    </source>
</evidence>
<reference evidence="2 3" key="1">
    <citation type="submission" date="2022-05" db="EMBL/GenBank/DDBJ databases">
        <authorList>
            <consortium name="Genoscope - CEA"/>
            <person name="William W."/>
        </authorList>
    </citation>
    <scope>NUCLEOTIDE SEQUENCE [LARGE SCALE GENOMIC DNA]</scope>
</reference>
<evidence type="ECO:0000256" key="1">
    <source>
        <dbReference type="SAM" id="MobiDB-lite"/>
    </source>
</evidence>
<organism evidence="2 3">
    <name type="scientific">Pocillopora meandrina</name>
    <dbReference type="NCBI Taxonomy" id="46732"/>
    <lineage>
        <taxon>Eukaryota</taxon>
        <taxon>Metazoa</taxon>
        <taxon>Cnidaria</taxon>
        <taxon>Anthozoa</taxon>
        <taxon>Hexacorallia</taxon>
        <taxon>Scleractinia</taxon>
        <taxon>Astrocoeniina</taxon>
        <taxon>Pocilloporidae</taxon>
        <taxon>Pocillopora</taxon>
    </lineage>
</organism>
<sequence length="497" mass="56713">MNYSGEEVVSWLQSHGFSPETLERIEKDGLDGEDLLGIVQYVEELRHYFPLVKERLKFKKLILMNAEPRDGASSSSCAESSSTSNSFYTSTDDSQNTSDDENLELTSTPNEKRKSPKDFCIMDEAIELGIAKVSSYGLPPGWLSKFQLPSRFSASVELGIQEGYLSANQKSELVRDVCTSINHFTSHPKRSERQWIAKKIVEEYPCMAGKKLVDSDTEWGYLEVKIFNRMKKIQKPKHPANPAEAGPSKAKRQKKDFSIWAQQPDLPAGETLATLKAFAEENRNEVRRNPRKHKAHKDFMDKTFPLRRHEIITAPKLVKAVLMEYPSLKYFIHLKAELCRIFNDDNIPTKLREKYLMWQQHILKYAAASKDKVVNEVMDGMEAALSEEGCNREEIKSRTSLLVINKVLRQRSGKKRGLQEEVVTILEREADVDSAVIDYIQPQIVIVGDIYDIDLLYIVTEGSIICQLPQEKIIDAVIGLLGSFYVFNVSYNQSRQF</sequence>
<dbReference type="PANTHER" id="PTHR31025:SF9">
    <property type="entry name" value="SI:DKEY-286J15.1"/>
    <property type="match status" value="1"/>
</dbReference>
<comment type="caution">
    <text evidence="2">The sequence shown here is derived from an EMBL/GenBank/DDBJ whole genome shotgun (WGS) entry which is preliminary data.</text>
</comment>
<proteinExistence type="predicted"/>
<feature type="region of interest" description="Disordered" evidence="1">
    <location>
        <begin position="69"/>
        <end position="116"/>
    </location>
</feature>
<dbReference type="PANTHER" id="PTHR31025">
    <property type="entry name" value="SI:CH211-196P9.1-RELATED"/>
    <property type="match status" value="1"/>
</dbReference>
<dbReference type="AlphaFoldDB" id="A0AAU9Y331"/>
<dbReference type="EMBL" id="CALNXJ010000126">
    <property type="protein sequence ID" value="CAH3165992.1"/>
    <property type="molecule type" value="Genomic_DNA"/>
</dbReference>
<evidence type="ECO:0000313" key="3">
    <source>
        <dbReference type="Proteomes" id="UP001159428"/>
    </source>
</evidence>
<feature type="compositionally biased region" description="Low complexity" evidence="1">
    <location>
        <begin position="73"/>
        <end position="97"/>
    </location>
</feature>
<dbReference type="Proteomes" id="UP001159428">
    <property type="component" value="Unassembled WGS sequence"/>
</dbReference>
<accession>A0AAU9Y331</accession>
<name>A0AAU9Y331_9CNID</name>